<comment type="cofactor">
    <cofactor evidence="16">
        <name>NH4(+)</name>
        <dbReference type="ChEBI" id="CHEBI:28938"/>
    </cofactor>
    <cofactor evidence="16">
        <name>K(+)</name>
        <dbReference type="ChEBI" id="CHEBI:29103"/>
    </cofactor>
    <text evidence="16">A monovalent cation. Ammonium or potassium.</text>
</comment>
<evidence type="ECO:0000256" key="2">
    <source>
        <dbReference type="ARBA" id="ARBA00001958"/>
    </source>
</evidence>
<dbReference type="Pfam" id="PF03309">
    <property type="entry name" value="Pan_kinase"/>
    <property type="match status" value="1"/>
</dbReference>
<keyword evidence="10 16" id="KW-0418">Kinase</keyword>
<evidence type="ECO:0000256" key="10">
    <source>
        <dbReference type="ARBA" id="ARBA00022777"/>
    </source>
</evidence>
<evidence type="ECO:0000256" key="16">
    <source>
        <dbReference type="HAMAP-Rule" id="MF_01274"/>
    </source>
</evidence>
<evidence type="ECO:0000256" key="13">
    <source>
        <dbReference type="ARBA" id="ARBA00022993"/>
    </source>
</evidence>
<dbReference type="RefSeq" id="WP_132083929.1">
    <property type="nucleotide sequence ID" value="NZ_SLUK01000002.1"/>
</dbReference>
<evidence type="ECO:0000313" key="17">
    <source>
        <dbReference type="EMBL" id="TCL44492.1"/>
    </source>
</evidence>
<dbReference type="InterPro" id="IPR004619">
    <property type="entry name" value="Type_III_PanK"/>
</dbReference>
<comment type="caution">
    <text evidence="16">Lacks conserved residue(s) required for the propagation of feature annotation.</text>
</comment>
<dbReference type="HAMAP" id="MF_01274">
    <property type="entry name" value="Pantothen_kinase_3"/>
    <property type="match status" value="1"/>
</dbReference>
<name>A0A9X8UKJ6_9FIRM</name>
<dbReference type="EMBL" id="SLUK01000002">
    <property type="protein sequence ID" value="TCL44492.1"/>
    <property type="molecule type" value="Genomic_DNA"/>
</dbReference>
<sequence>MILTVDIGNAQIKAGGFIGERLSFVLRLDTDERRTAGLYAAQLRELLSLYGFGGVSFEGAIVSSVVPLLLPVLEEALHLIGAPRVLTVGPGIKTGLNLKIDNPVGTGPDLVCGAVGALQLCNPPCVIFDFGTATTVAALDGSGALVGKAIMAGVQISLDALAERTACLPRLGVAPPGALLGKNTQEAMLGGAVYGAAAMTDGLISRYRAIYGESLTCILTGGLSGQIVPCCESEVTHEPNLNLLGLRAIYLRNS</sequence>
<comment type="catalytic activity">
    <reaction evidence="1 16">
        <text>(R)-pantothenate + ATP = (R)-4'-phosphopantothenate + ADP + H(+)</text>
        <dbReference type="Rhea" id="RHEA:16373"/>
        <dbReference type="ChEBI" id="CHEBI:10986"/>
        <dbReference type="ChEBI" id="CHEBI:15378"/>
        <dbReference type="ChEBI" id="CHEBI:29032"/>
        <dbReference type="ChEBI" id="CHEBI:30616"/>
        <dbReference type="ChEBI" id="CHEBI:456216"/>
        <dbReference type="EC" id="2.7.1.33"/>
    </reaction>
</comment>
<proteinExistence type="inferred from homology"/>
<dbReference type="GO" id="GO:0046872">
    <property type="term" value="F:metal ion binding"/>
    <property type="evidence" value="ECO:0007669"/>
    <property type="project" value="UniProtKB-KW"/>
</dbReference>
<keyword evidence="16" id="KW-0479">Metal-binding</keyword>
<evidence type="ECO:0000256" key="8">
    <source>
        <dbReference type="ARBA" id="ARBA00022679"/>
    </source>
</evidence>
<keyword evidence="8 16" id="KW-0808">Transferase</keyword>
<evidence type="ECO:0000256" key="12">
    <source>
        <dbReference type="ARBA" id="ARBA00022958"/>
    </source>
</evidence>
<comment type="subunit">
    <text evidence="5 16">Homodimer.</text>
</comment>
<keyword evidence="11 16" id="KW-0067">ATP-binding</keyword>
<dbReference type="NCBIfam" id="TIGR00671">
    <property type="entry name" value="baf"/>
    <property type="match status" value="1"/>
</dbReference>
<feature type="binding site" evidence="16">
    <location>
        <position position="129"/>
    </location>
    <ligand>
        <name>K(+)</name>
        <dbReference type="ChEBI" id="CHEBI:29103"/>
    </ligand>
</feature>
<dbReference type="Proteomes" id="UP000294682">
    <property type="component" value="Unassembled WGS sequence"/>
</dbReference>
<evidence type="ECO:0000256" key="15">
    <source>
        <dbReference type="ARBA" id="ARBA00040883"/>
    </source>
</evidence>
<evidence type="ECO:0000256" key="3">
    <source>
        <dbReference type="ARBA" id="ARBA00004496"/>
    </source>
</evidence>
<keyword evidence="13 16" id="KW-0173">Coenzyme A biosynthesis</keyword>
<dbReference type="InterPro" id="IPR043129">
    <property type="entry name" value="ATPase_NBD"/>
</dbReference>
<dbReference type="EC" id="2.7.1.33" evidence="6 16"/>
<comment type="subcellular location">
    <subcellularLocation>
        <location evidence="3 16">Cytoplasm</location>
    </subcellularLocation>
</comment>
<dbReference type="GO" id="GO:0005737">
    <property type="term" value="C:cytoplasm"/>
    <property type="evidence" value="ECO:0007669"/>
    <property type="project" value="UniProtKB-SubCell"/>
</dbReference>
<protein>
    <recommendedName>
        <fullName evidence="15 16">Type III pantothenate kinase</fullName>
        <ecNumber evidence="6 16">2.7.1.33</ecNumber>
    </recommendedName>
    <alternativeName>
        <fullName evidence="16">PanK-III</fullName>
    </alternativeName>
    <alternativeName>
        <fullName evidence="16">Pantothenic acid kinase</fullName>
    </alternativeName>
</protein>
<keyword evidence="9 16" id="KW-0547">Nucleotide-binding</keyword>
<dbReference type="PANTHER" id="PTHR34265">
    <property type="entry name" value="TYPE III PANTOTHENATE KINASE"/>
    <property type="match status" value="1"/>
</dbReference>
<evidence type="ECO:0000256" key="6">
    <source>
        <dbReference type="ARBA" id="ARBA00012102"/>
    </source>
</evidence>
<feature type="binding site" evidence="16">
    <location>
        <position position="184"/>
    </location>
    <ligand>
        <name>substrate</name>
    </ligand>
</feature>
<reference evidence="17 18" key="1">
    <citation type="submission" date="2019-03" db="EMBL/GenBank/DDBJ databases">
        <title>Genomic Encyclopedia of Type Strains, Phase IV (KMG-IV): sequencing the most valuable type-strain genomes for metagenomic binning, comparative biology and taxonomic classification.</title>
        <authorList>
            <person name="Goeker M."/>
        </authorList>
    </citation>
    <scope>NUCLEOTIDE SEQUENCE [LARGE SCALE GENOMIC DNA]</scope>
    <source>
        <strain evidence="17 18">DSM 100433</strain>
    </source>
</reference>
<evidence type="ECO:0000256" key="1">
    <source>
        <dbReference type="ARBA" id="ARBA00001206"/>
    </source>
</evidence>
<keyword evidence="18" id="KW-1185">Reference proteome</keyword>
<evidence type="ECO:0000256" key="5">
    <source>
        <dbReference type="ARBA" id="ARBA00011738"/>
    </source>
</evidence>
<organism evidence="17 18">
    <name type="scientific">Harryflintia acetispora</name>
    <dbReference type="NCBI Taxonomy" id="1849041"/>
    <lineage>
        <taxon>Bacteria</taxon>
        <taxon>Bacillati</taxon>
        <taxon>Bacillota</taxon>
        <taxon>Clostridia</taxon>
        <taxon>Eubacteriales</taxon>
        <taxon>Oscillospiraceae</taxon>
        <taxon>Harryflintia</taxon>
    </lineage>
</organism>
<evidence type="ECO:0000313" key="18">
    <source>
        <dbReference type="Proteomes" id="UP000294682"/>
    </source>
</evidence>
<dbReference type="Gene3D" id="3.30.420.40">
    <property type="match status" value="2"/>
</dbReference>
<dbReference type="CDD" id="cd24015">
    <property type="entry name" value="ASKHA_NBD_PanK-III"/>
    <property type="match status" value="1"/>
</dbReference>
<dbReference type="SUPFAM" id="SSF53067">
    <property type="entry name" value="Actin-like ATPase domain"/>
    <property type="match status" value="2"/>
</dbReference>
<feature type="binding site" evidence="16">
    <location>
        <begin position="6"/>
        <end position="13"/>
    </location>
    <ligand>
        <name>ATP</name>
        <dbReference type="ChEBI" id="CHEBI:30616"/>
    </ligand>
</feature>
<dbReference type="GO" id="GO:0004594">
    <property type="term" value="F:pantothenate kinase activity"/>
    <property type="evidence" value="ECO:0007669"/>
    <property type="project" value="UniProtKB-UniRule"/>
</dbReference>
<comment type="similarity">
    <text evidence="14 16">Belongs to the type III pantothenate kinase family.</text>
</comment>
<dbReference type="GO" id="GO:0005524">
    <property type="term" value="F:ATP binding"/>
    <property type="evidence" value="ECO:0007669"/>
    <property type="project" value="UniProtKB-UniRule"/>
</dbReference>
<evidence type="ECO:0000256" key="9">
    <source>
        <dbReference type="ARBA" id="ARBA00022741"/>
    </source>
</evidence>
<feature type="binding site" evidence="16">
    <location>
        <begin position="107"/>
        <end position="110"/>
    </location>
    <ligand>
        <name>substrate</name>
    </ligand>
</feature>
<dbReference type="GO" id="GO:0015937">
    <property type="term" value="P:coenzyme A biosynthetic process"/>
    <property type="evidence" value="ECO:0007669"/>
    <property type="project" value="UniProtKB-UniRule"/>
</dbReference>
<comment type="caution">
    <text evidence="17">The sequence shown here is derived from an EMBL/GenBank/DDBJ whole genome shotgun (WGS) entry which is preliminary data.</text>
</comment>
<feature type="binding site" evidence="16">
    <location>
        <position position="132"/>
    </location>
    <ligand>
        <name>ATP</name>
        <dbReference type="ChEBI" id="CHEBI:30616"/>
    </ligand>
</feature>
<dbReference type="PANTHER" id="PTHR34265:SF1">
    <property type="entry name" value="TYPE III PANTOTHENATE KINASE"/>
    <property type="match status" value="1"/>
</dbReference>
<comment type="pathway">
    <text evidence="4 16">Cofactor biosynthesis; coenzyme A biosynthesis; CoA from (R)-pantothenate: step 1/5.</text>
</comment>
<dbReference type="AlphaFoldDB" id="A0A9X8UKJ6"/>
<gene>
    <name evidence="16" type="primary">coaX</name>
    <name evidence="17" type="ORF">EDD78_102111</name>
</gene>
<evidence type="ECO:0000256" key="4">
    <source>
        <dbReference type="ARBA" id="ARBA00005225"/>
    </source>
</evidence>
<evidence type="ECO:0000256" key="14">
    <source>
        <dbReference type="ARBA" id="ARBA00038036"/>
    </source>
</evidence>
<accession>A0A9X8UKJ6</accession>
<feature type="active site" description="Proton acceptor" evidence="16">
    <location>
        <position position="109"/>
    </location>
</feature>
<evidence type="ECO:0000256" key="7">
    <source>
        <dbReference type="ARBA" id="ARBA00022490"/>
    </source>
</evidence>
<keyword evidence="12 16" id="KW-0630">Potassium</keyword>
<keyword evidence="7 16" id="KW-0963">Cytoplasm</keyword>
<comment type="function">
    <text evidence="16">Catalyzes the phosphorylation of pantothenate (Pan), the first step in CoA biosynthesis.</text>
</comment>
<comment type="cofactor">
    <cofactor evidence="2">
        <name>K(+)</name>
        <dbReference type="ChEBI" id="CHEBI:29103"/>
    </cofactor>
</comment>
<evidence type="ECO:0000256" key="11">
    <source>
        <dbReference type="ARBA" id="ARBA00022840"/>
    </source>
</evidence>